<dbReference type="Gene3D" id="3.40.50.1400">
    <property type="match status" value="2"/>
</dbReference>
<comment type="subcellular location">
    <subcellularLocation>
        <location evidence="7">Cytoplasm</location>
    </subcellularLocation>
</comment>
<keyword evidence="5 7" id="KW-0627">Porphyrin biosynthesis</keyword>
<organism evidence="9 10">
    <name type="scientific">Halostreptopolyspora alba</name>
    <dbReference type="NCBI Taxonomy" id="2487137"/>
    <lineage>
        <taxon>Bacteria</taxon>
        <taxon>Bacillati</taxon>
        <taxon>Actinomycetota</taxon>
        <taxon>Actinomycetes</taxon>
        <taxon>Streptosporangiales</taxon>
        <taxon>Nocardiopsidaceae</taxon>
        <taxon>Halostreptopolyspora</taxon>
    </lineage>
</organism>
<feature type="binding site" evidence="7">
    <location>
        <position position="182"/>
    </location>
    <ligand>
        <name>Fe(2+)</name>
        <dbReference type="ChEBI" id="CHEBI:29033"/>
    </ligand>
</feature>
<dbReference type="SUPFAM" id="SSF53800">
    <property type="entry name" value="Chelatase"/>
    <property type="match status" value="1"/>
</dbReference>
<dbReference type="Proteomes" id="UP000269198">
    <property type="component" value="Unassembled WGS sequence"/>
</dbReference>
<dbReference type="EC" id="4.99.1.9" evidence="7"/>
<feature type="binding site" evidence="7">
    <location>
        <position position="122"/>
    </location>
    <ligand>
        <name>Fe-coproporphyrin III</name>
        <dbReference type="ChEBI" id="CHEBI:68438"/>
    </ligand>
</feature>
<evidence type="ECO:0000256" key="3">
    <source>
        <dbReference type="ARBA" id="ARBA00023133"/>
    </source>
</evidence>
<dbReference type="CDD" id="cd03411">
    <property type="entry name" value="Ferrochelatase_N"/>
    <property type="match status" value="1"/>
</dbReference>
<dbReference type="HAMAP" id="MF_00323">
    <property type="entry name" value="Ferrochelatase"/>
    <property type="match status" value="1"/>
</dbReference>
<dbReference type="GO" id="GO:0046872">
    <property type="term" value="F:metal ion binding"/>
    <property type="evidence" value="ECO:0007669"/>
    <property type="project" value="UniProtKB-KW"/>
</dbReference>
<evidence type="ECO:0000256" key="5">
    <source>
        <dbReference type="ARBA" id="ARBA00023244"/>
    </source>
</evidence>
<dbReference type="EMBL" id="RJMB01000008">
    <property type="protein sequence ID" value="RNL84997.1"/>
    <property type="molecule type" value="Genomic_DNA"/>
</dbReference>
<evidence type="ECO:0000313" key="9">
    <source>
        <dbReference type="EMBL" id="RNL84997.1"/>
    </source>
</evidence>
<evidence type="ECO:0000256" key="1">
    <source>
        <dbReference type="ARBA" id="ARBA00004744"/>
    </source>
</evidence>
<name>A0A3N0EAV9_9ACTN</name>
<keyword evidence="7" id="KW-0963">Cytoplasm</keyword>
<dbReference type="GO" id="GO:0006783">
    <property type="term" value="P:heme biosynthetic process"/>
    <property type="evidence" value="ECO:0007669"/>
    <property type="project" value="UniProtKB-UniRule"/>
</dbReference>
<keyword evidence="2 7" id="KW-0408">Iron</keyword>
<dbReference type="GO" id="GO:0005737">
    <property type="term" value="C:cytoplasm"/>
    <property type="evidence" value="ECO:0007669"/>
    <property type="project" value="UniProtKB-SubCell"/>
</dbReference>
<keyword evidence="7" id="KW-0479">Metal-binding</keyword>
<protein>
    <recommendedName>
        <fullName evidence="7">Coproporphyrin III ferrochelatase</fullName>
        <ecNumber evidence="7">4.99.1.9</ecNumber>
    </recommendedName>
</protein>
<dbReference type="InterPro" id="IPR001015">
    <property type="entry name" value="Ferrochelatase"/>
</dbReference>
<keyword evidence="10" id="KW-1185">Reference proteome</keyword>
<dbReference type="GO" id="GO:0004325">
    <property type="term" value="F:ferrochelatase activity"/>
    <property type="evidence" value="ECO:0007669"/>
    <property type="project" value="UniProtKB-UniRule"/>
</dbReference>
<sequence>MRPYDAFLLISFGGPEGNEDVIPFLENVTRGRGIPRERLAEVGEHYFMFGGISPINQQCRDLVEAVRADFSANGVNLPVYWGNRFWDPLLTDTVAEMAKDGVRDVVALATSAYSCYSSHGAYIVDIETAREAAGPDAPRIDLVPPFFDHPGFVDPLVEHTRQALERLPAGERDSARLLFSAHSIPTDMAEASGTPEQGYGPNGAYVAQLAAVARLVSERLGVDNAHEVVYQSRSGPPSQPWLEPDVNDRIEELAGEGVSSVVVVPHGFVSDHMEVMYDLDHEAADTARGLGMHFARAHAPGTHPRFVSMVRELVTERAAPDAGVARLSDLPTCPADGAGCCRVRPVAS</sequence>
<evidence type="ECO:0000256" key="8">
    <source>
        <dbReference type="RuleBase" id="RU004185"/>
    </source>
</evidence>
<dbReference type="PANTHER" id="PTHR11108">
    <property type="entry name" value="FERROCHELATASE"/>
    <property type="match status" value="1"/>
</dbReference>
<accession>A0A3N0EAV9</accession>
<dbReference type="UniPathway" id="UPA00252"/>
<feature type="binding site" evidence="7">
    <location>
        <position position="53"/>
    </location>
    <ligand>
        <name>Fe-coproporphyrin III</name>
        <dbReference type="ChEBI" id="CHEBI:68438"/>
    </ligand>
</feature>
<comment type="catalytic activity">
    <reaction evidence="6">
        <text>Fe-coproporphyrin III + 2 H(+) = coproporphyrin III + Fe(2+)</text>
        <dbReference type="Rhea" id="RHEA:49572"/>
        <dbReference type="ChEBI" id="CHEBI:15378"/>
        <dbReference type="ChEBI" id="CHEBI:29033"/>
        <dbReference type="ChEBI" id="CHEBI:68438"/>
        <dbReference type="ChEBI" id="CHEBI:131725"/>
        <dbReference type="EC" id="4.99.1.9"/>
    </reaction>
    <physiologicalReaction direction="right-to-left" evidence="6">
        <dbReference type="Rhea" id="RHEA:49574"/>
    </physiologicalReaction>
</comment>
<comment type="pathway">
    <text evidence="1 7">Porphyrin-containing compound metabolism; protoheme biosynthesis.</text>
</comment>
<dbReference type="Pfam" id="PF00762">
    <property type="entry name" value="Ferrochelatase"/>
    <property type="match status" value="1"/>
</dbReference>
<dbReference type="AlphaFoldDB" id="A0A3N0EAV9"/>
<comment type="function">
    <text evidence="7">Involved in coproporphyrin-dependent heme b biosynthesis. Catalyzes the insertion of ferrous iron into coproporphyrin III to form Fe-coproporphyrin III.</text>
</comment>
<evidence type="ECO:0000256" key="4">
    <source>
        <dbReference type="ARBA" id="ARBA00023239"/>
    </source>
</evidence>
<evidence type="ECO:0000256" key="7">
    <source>
        <dbReference type="HAMAP-Rule" id="MF_00323"/>
    </source>
</evidence>
<proteinExistence type="inferred from homology"/>
<dbReference type="OrthoDB" id="9776380at2"/>
<dbReference type="RefSeq" id="WP_123201046.1">
    <property type="nucleotide sequence ID" value="NZ_RJMB01000008.1"/>
</dbReference>
<dbReference type="InterPro" id="IPR033659">
    <property type="entry name" value="Ferrochelatase_N"/>
</dbReference>
<evidence type="ECO:0000256" key="6">
    <source>
        <dbReference type="ARBA" id="ARBA00024536"/>
    </source>
</evidence>
<dbReference type="InterPro" id="IPR033644">
    <property type="entry name" value="Ferrochelatase_C"/>
</dbReference>
<gene>
    <name evidence="7" type="primary">cpfC</name>
    <name evidence="9" type="ORF">EFW17_09915</name>
</gene>
<evidence type="ECO:0000256" key="2">
    <source>
        <dbReference type="ARBA" id="ARBA00023004"/>
    </source>
</evidence>
<keyword evidence="4 7" id="KW-0456">Lyase</keyword>
<comment type="caution">
    <text evidence="7">Lacks conserved residue(s) required for the propagation of feature annotation.</text>
</comment>
<reference evidence="9 10" key="1">
    <citation type="submission" date="2018-11" db="EMBL/GenBank/DDBJ databases">
        <title>The genome draft of YIM 96095.</title>
        <authorList>
            <person name="Tang S.-K."/>
            <person name="Chunyu W.-X."/>
            <person name="Feng Y.-Z."/>
        </authorList>
    </citation>
    <scope>NUCLEOTIDE SEQUENCE [LARGE SCALE GENOMIC DNA]</scope>
    <source>
        <strain evidence="9 10">YIM 96095</strain>
    </source>
</reference>
<evidence type="ECO:0000313" key="10">
    <source>
        <dbReference type="Proteomes" id="UP000269198"/>
    </source>
</evidence>
<comment type="similarity">
    <text evidence="7 8">Belongs to the ferrochelatase family.</text>
</comment>
<feature type="binding site" evidence="7">
    <location>
        <position position="274"/>
    </location>
    <ligand>
        <name>Fe(2+)</name>
        <dbReference type="ChEBI" id="CHEBI:29033"/>
    </ligand>
</feature>
<keyword evidence="3 7" id="KW-0350">Heme biosynthesis</keyword>
<dbReference type="PANTHER" id="PTHR11108:SF1">
    <property type="entry name" value="FERROCHELATASE, MITOCHONDRIAL"/>
    <property type="match status" value="1"/>
</dbReference>
<dbReference type="NCBIfam" id="TIGR00109">
    <property type="entry name" value="hemH"/>
    <property type="match status" value="1"/>
</dbReference>
<comment type="caution">
    <text evidence="9">The sequence shown here is derived from an EMBL/GenBank/DDBJ whole genome shotgun (WGS) entry which is preliminary data.</text>
</comment>
<dbReference type="NCBIfam" id="NF000689">
    <property type="entry name" value="PRK00035.2-1"/>
    <property type="match status" value="1"/>
</dbReference>
<dbReference type="CDD" id="cd00419">
    <property type="entry name" value="Ferrochelatase_C"/>
    <property type="match status" value="1"/>
</dbReference>